<dbReference type="SUPFAM" id="SSF52540">
    <property type="entry name" value="P-loop containing nucleoside triphosphate hydrolases"/>
    <property type="match status" value="1"/>
</dbReference>
<dbReference type="GO" id="GO:0005525">
    <property type="term" value="F:GTP binding"/>
    <property type="evidence" value="ECO:0007669"/>
    <property type="project" value="UniProtKB-KW"/>
</dbReference>
<dbReference type="EMBL" id="JACVVK020000067">
    <property type="protein sequence ID" value="KAK7496378.1"/>
    <property type="molecule type" value="Genomic_DNA"/>
</dbReference>
<dbReference type="Gene3D" id="3.40.50.300">
    <property type="entry name" value="P-loop containing nucleotide triphosphate hydrolases"/>
    <property type="match status" value="1"/>
</dbReference>
<proteinExistence type="inferred from homology"/>
<comment type="caution">
    <text evidence="6">The sequence shown here is derived from an EMBL/GenBank/DDBJ whole genome shotgun (WGS) entry which is preliminary data.</text>
</comment>
<sequence>MCLPVYYEQVMDCPGLYDTSKSHEDVATMIVQAVAFTHPGPHAILFVLSAISRYTEEEHRVFERVKALFDDDATKYIIVVFTHGDDLTREDQTLEDLLKEAPDRLKELLKECNYRYVLFDNNARNKQPQVELLLQKVQKLVQENGGPYKCPKYQPVGEGLEKEIQRRVKKIEEQRPERKRLASELESTLKEAENRLKHMLEDFEGIEEGKRDMKELQAAQNEVASRKRRKEAIEKEKEREYNEEMEKMRYDVALKPQESYVKNFLKESVTSLINFLRGKNE</sequence>
<dbReference type="AlphaFoldDB" id="A0ABD0LAV7"/>
<evidence type="ECO:0000313" key="7">
    <source>
        <dbReference type="Proteomes" id="UP001519460"/>
    </source>
</evidence>
<protein>
    <recommendedName>
        <fullName evidence="5">AIG1-type G domain-containing protein</fullName>
    </recommendedName>
</protein>
<keyword evidence="3" id="KW-0342">GTP-binding</keyword>
<dbReference type="InterPro" id="IPR027417">
    <property type="entry name" value="P-loop_NTPase"/>
</dbReference>
<reference evidence="6 7" key="1">
    <citation type="journal article" date="2023" name="Sci. Data">
        <title>Genome assembly of the Korean intertidal mud-creeper Batillaria attramentaria.</title>
        <authorList>
            <person name="Patra A.K."/>
            <person name="Ho P.T."/>
            <person name="Jun S."/>
            <person name="Lee S.J."/>
            <person name="Kim Y."/>
            <person name="Won Y.J."/>
        </authorList>
    </citation>
    <scope>NUCLEOTIDE SEQUENCE [LARGE SCALE GENOMIC DNA]</scope>
    <source>
        <strain evidence="6">Wonlab-2016</strain>
    </source>
</reference>
<organism evidence="6 7">
    <name type="scientific">Batillaria attramentaria</name>
    <dbReference type="NCBI Taxonomy" id="370345"/>
    <lineage>
        <taxon>Eukaryota</taxon>
        <taxon>Metazoa</taxon>
        <taxon>Spiralia</taxon>
        <taxon>Lophotrochozoa</taxon>
        <taxon>Mollusca</taxon>
        <taxon>Gastropoda</taxon>
        <taxon>Caenogastropoda</taxon>
        <taxon>Sorbeoconcha</taxon>
        <taxon>Cerithioidea</taxon>
        <taxon>Batillariidae</taxon>
        <taxon>Batillaria</taxon>
    </lineage>
</organism>
<evidence type="ECO:0000256" key="2">
    <source>
        <dbReference type="ARBA" id="ARBA00022741"/>
    </source>
</evidence>
<dbReference type="PANTHER" id="PTHR10903:SF184">
    <property type="entry name" value="GTP-BINDING PROTEIN A"/>
    <property type="match status" value="1"/>
</dbReference>
<dbReference type="Proteomes" id="UP001519460">
    <property type="component" value="Unassembled WGS sequence"/>
</dbReference>
<accession>A0ABD0LAV7</accession>
<dbReference type="InterPro" id="IPR006703">
    <property type="entry name" value="G_AIG1"/>
</dbReference>
<name>A0ABD0LAV7_9CAEN</name>
<feature type="compositionally biased region" description="Basic and acidic residues" evidence="4">
    <location>
        <begin position="231"/>
        <end position="241"/>
    </location>
</feature>
<dbReference type="PROSITE" id="PS51720">
    <property type="entry name" value="G_AIG1"/>
    <property type="match status" value="1"/>
</dbReference>
<evidence type="ECO:0000256" key="4">
    <source>
        <dbReference type="SAM" id="MobiDB-lite"/>
    </source>
</evidence>
<evidence type="ECO:0000256" key="1">
    <source>
        <dbReference type="ARBA" id="ARBA00008535"/>
    </source>
</evidence>
<gene>
    <name evidence="6" type="ORF">BaRGS_00012300</name>
</gene>
<evidence type="ECO:0000256" key="3">
    <source>
        <dbReference type="ARBA" id="ARBA00023134"/>
    </source>
</evidence>
<feature type="region of interest" description="Disordered" evidence="4">
    <location>
        <begin position="219"/>
        <end position="241"/>
    </location>
</feature>
<evidence type="ECO:0000259" key="5">
    <source>
        <dbReference type="PROSITE" id="PS51720"/>
    </source>
</evidence>
<dbReference type="Pfam" id="PF04548">
    <property type="entry name" value="AIG1"/>
    <property type="match status" value="1"/>
</dbReference>
<dbReference type="PANTHER" id="PTHR10903">
    <property type="entry name" value="GTPASE, IMAP FAMILY MEMBER-RELATED"/>
    <property type="match status" value="1"/>
</dbReference>
<comment type="similarity">
    <text evidence="1">Belongs to the TRAFAC class TrmE-Era-EngA-EngB-Septin-like GTPase superfamily. AIG1/Toc34/Toc159-like paraseptin GTPase family. IAN subfamily.</text>
</comment>
<evidence type="ECO:0000313" key="6">
    <source>
        <dbReference type="EMBL" id="KAK7496378.1"/>
    </source>
</evidence>
<feature type="domain" description="AIG1-type G" evidence="5">
    <location>
        <begin position="1"/>
        <end position="157"/>
    </location>
</feature>
<dbReference type="InterPro" id="IPR045058">
    <property type="entry name" value="GIMA/IAN/Toc"/>
</dbReference>
<keyword evidence="2" id="KW-0547">Nucleotide-binding</keyword>
<keyword evidence="7" id="KW-1185">Reference proteome</keyword>